<feature type="domain" description="Glycosyltransferase 61 catalytic" evidence="5">
    <location>
        <begin position="41"/>
        <end position="241"/>
    </location>
</feature>
<dbReference type="GO" id="GO:0000139">
    <property type="term" value="C:Golgi membrane"/>
    <property type="evidence" value="ECO:0007669"/>
    <property type="project" value="UniProtKB-SubCell"/>
</dbReference>
<evidence type="ECO:0000313" key="6">
    <source>
        <dbReference type="EMBL" id="GFZ00214.1"/>
    </source>
</evidence>
<evidence type="ECO:0000256" key="1">
    <source>
        <dbReference type="ARBA" id="ARBA00004323"/>
    </source>
</evidence>
<dbReference type="InterPro" id="IPR007657">
    <property type="entry name" value="Glycosyltransferase_61"/>
</dbReference>
<evidence type="ECO:0000313" key="7">
    <source>
        <dbReference type="Proteomes" id="UP000585474"/>
    </source>
</evidence>
<evidence type="ECO:0000256" key="3">
    <source>
        <dbReference type="ARBA" id="ARBA00022679"/>
    </source>
</evidence>
<proteinExistence type="predicted"/>
<dbReference type="OrthoDB" id="529273at2759"/>
<dbReference type="AlphaFoldDB" id="A0A7J0FNP9"/>
<keyword evidence="2" id="KW-0328">Glycosyltransferase</keyword>
<evidence type="ECO:0000259" key="5">
    <source>
        <dbReference type="Pfam" id="PF04577"/>
    </source>
</evidence>
<name>A0A7J0FNP9_9ERIC</name>
<keyword evidence="3 6" id="KW-0808">Transferase</keyword>
<dbReference type="InterPro" id="IPR049625">
    <property type="entry name" value="Glyco_transf_61_cat"/>
</dbReference>
<accession>A0A7J0FNP9</accession>
<dbReference type="Pfam" id="PF04577">
    <property type="entry name" value="Glyco_transf_61"/>
    <property type="match status" value="1"/>
</dbReference>
<dbReference type="EMBL" id="BJWL01000013">
    <property type="protein sequence ID" value="GFZ00214.1"/>
    <property type="molecule type" value="Genomic_DNA"/>
</dbReference>
<organism evidence="6 7">
    <name type="scientific">Actinidia rufa</name>
    <dbReference type="NCBI Taxonomy" id="165716"/>
    <lineage>
        <taxon>Eukaryota</taxon>
        <taxon>Viridiplantae</taxon>
        <taxon>Streptophyta</taxon>
        <taxon>Embryophyta</taxon>
        <taxon>Tracheophyta</taxon>
        <taxon>Spermatophyta</taxon>
        <taxon>Magnoliopsida</taxon>
        <taxon>eudicotyledons</taxon>
        <taxon>Gunneridae</taxon>
        <taxon>Pentapetalae</taxon>
        <taxon>asterids</taxon>
        <taxon>Ericales</taxon>
        <taxon>Actinidiaceae</taxon>
        <taxon>Actinidia</taxon>
    </lineage>
</organism>
<gene>
    <name evidence="6" type="ORF">Acr_13g0016130</name>
</gene>
<dbReference type="Proteomes" id="UP000585474">
    <property type="component" value="Unassembled WGS sequence"/>
</dbReference>
<evidence type="ECO:0000256" key="2">
    <source>
        <dbReference type="ARBA" id="ARBA00022676"/>
    </source>
</evidence>
<dbReference type="PANTHER" id="PTHR20961:SF98">
    <property type="entry name" value="GLYCOSYLTRANSFERASE"/>
    <property type="match status" value="1"/>
</dbReference>
<protein>
    <submittedName>
        <fullName evidence="6">Glycosyltransferase family 61 protein</fullName>
    </submittedName>
</protein>
<evidence type="ECO:0000256" key="4">
    <source>
        <dbReference type="ARBA" id="ARBA00023180"/>
    </source>
</evidence>
<comment type="subcellular location">
    <subcellularLocation>
        <location evidence="1">Golgi apparatus membrane</location>
        <topology evidence="1">Single-pass type II membrane protein</topology>
    </subcellularLocation>
</comment>
<dbReference type="GO" id="GO:0016763">
    <property type="term" value="F:pentosyltransferase activity"/>
    <property type="evidence" value="ECO:0007669"/>
    <property type="project" value="UniProtKB-ARBA"/>
</dbReference>
<keyword evidence="7" id="KW-1185">Reference proteome</keyword>
<reference evidence="6 7" key="1">
    <citation type="submission" date="2019-07" db="EMBL/GenBank/DDBJ databases">
        <title>De Novo Assembly of kiwifruit Actinidia rufa.</title>
        <authorList>
            <person name="Sugita-Konishi S."/>
            <person name="Sato K."/>
            <person name="Mori E."/>
            <person name="Abe Y."/>
            <person name="Kisaki G."/>
            <person name="Hamano K."/>
            <person name="Suezawa K."/>
            <person name="Otani M."/>
            <person name="Fukuda T."/>
            <person name="Manabe T."/>
            <person name="Gomi K."/>
            <person name="Tabuchi M."/>
            <person name="Akimitsu K."/>
            <person name="Kataoka I."/>
        </authorList>
    </citation>
    <scope>NUCLEOTIDE SEQUENCE [LARGE SCALE GENOMIC DNA]</scope>
    <source>
        <strain evidence="7">cv. Fuchu</strain>
    </source>
</reference>
<sequence>MTAQINNFTLTSGPPGPPCMVQHNAPALLFSPSGRLCTRNFFHAFNDGLIPLFITVHTIFPDDQDRVLVISGSCDWWARKYMDLLQSFSKHRIITLGNDTATHCFPSATVGLVGHGFMAIQSNLMANPKTLMNFHALLEKTYGQKRYPRNSHFTPIVFSKPRPRLALASRSGGIGRVISNQAELRQVAEEEGFEVIELEPKFETSLSETYKLVNPSHVMVGVHGAALTHLLFLLRPGSVVIQVVPLGLQWTSEVCFGKPAKEMGLEYMEYEIGVEESSLVEKYERDNLVIKDPMALQKKQWSTEIMNIYLKEQNVKLDMVRFRKYLKTAYEKAKKFMEKEG</sequence>
<comment type="caution">
    <text evidence="6">The sequence shown here is derived from an EMBL/GenBank/DDBJ whole genome shotgun (WGS) entry which is preliminary data.</text>
</comment>
<keyword evidence="4" id="KW-0325">Glycoprotein</keyword>
<dbReference type="PANTHER" id="PTHR20961">
    <property type="entry name" value="GLYCOSYLTRANSFERASE"/>
    <property type="match status" value="1"/>
</dbReference>